<evidence type="ECO:0000313" key="4">
    <source>
        <dbReference type="Proteomes" id="UP000299102"/>
    </source>
</evidence>
<protein>
    <recommendedName>
        <fullName evidence="2">Mos1 transposase HTH domain-containing protein</fullName>
    </recommendedName>
</protein>
<accession>A0A4C1VXY2</accession>
<dbReference type="AlphaFoldDB" id="A0A4C1VXY2"/>
<comment type="caution">
    <text evidence="3">The sequence shown here is derived from an EMBL/GenBank/DDBJ whole genome shotgun (WGS) entry which is preliminary data.</text>
</comment>
<dbReference type="Pfam" id="PF17906">
    <property type="entry name" value="HTH_48"/>
    <property type="match status" value="1"/>
</dbReference>
<evidence type="ECO:0000259" key="2">
    <source>
        <dbReference type="Pfam" id="PF17906"/>
    </source>
</evidence>
<evidence type="ECO:0000313" key="3">
    <source>
        <dbReference type="EMBL" id="GBP42784.1"/>
    </source>
</evidence>
<feature type="region of interest" description="Disordered" evidence="1">
    <location>
        <begin position="162"/>
        <end position="185"/>
    </location>
</feature>
<dbReference type="EMBL" id="BGZK01000424">
    <property type="protein sequence ID" value="GBP42784.1"/>
    <property type="molecule type" value="Genomic_DNA"/>
</dbReference>
<reference evidence="3 4" key="1">
    <citation type="journal article" date="2019" name="Commun. Biol.">
        <title>The bagworm genome reveals a unique fibroin gene that provides high tensile strength.</title>
        <authorList>
            <person name="Kono N."/>
            <person name="Nakamura H."/>
            <person name="Ohtoshi R."/>
            <person name="Tomita M."/>
            <person name="Numata K."/>
            <person name="Arakawa K."/>
        </authorList>
    </citation>
    <scope>NUCLEOTIDE SEQUENCE [LARGE SCALE GENOMIC DNA]</scope>
</reference>
<proteinExistence type="predicted"/>
<dbReference type="OrthoDB" id="616263at2759"/>
<evidence type="ECO:0000256" key="1">
    <source>
        <dbReference type="SAM" id="MobiDB-lite"/>
    </source>
</evidence>
<feature type="domain" description="Mos1 transposase HTH" evidence="2">
    <location>
        <begin position="7"/>
        <end position="34"/>
    </location>
</feature>
<gene>
    <name evidence="3" type="ORF">EVAR_83301_1</name>
</gene>
<sequence length="229" mass="25566">MPNKQRKKIYDAYRPNAVSIRVVQNWFKRFQSGNFDDKDELRSVRPVRDKVDEKVKNKLHHCQQVWRHNAGIRVARIGGIATADFSDAASQRGYVFRPLECGQLQIGKRLDTFFKNNTSRSPSAGLNQSPRCAAPAPAVWPSIKQGCIYIIFERAGACSAGTGGSNGAEMTRRDQRGQRPRKGAEATTRNVNNIMNTTVCSRLRPCLQLLMSASPDVPMTSQGVKKESE</sequence>
<keyword evidence="4" id="KW-1185">Reference proteome</keyword>
<dbReference type="InterPro" id="IPR041426">
    <property type="entry name" value="Mos1_HTH"/>
</dbReference>
<organism evidence="3 4">
    <name type="scientific">Eumeta variegata</name>
    <name type="common">Bagworm moth</name>
    <name type="synonym">Eumeta japonica</name>
    <dbReference type="NCBI Taxonomy" id="151549"/>
    <lineage>
        <taxon>Eukaryota</taxon>
        <taxon>Metazoa</taxon>
        <taxon>Ecdysozoa</taxon>
        <taxon>Arthropoda</taxon>
        <taxon>Hexapoda</taxon>
        <taxon>Insecta</taxon>
        <taxon>Pterygota</taxon>
        <taxon>Neoptera</taxon>
        <taxon>Endopterygota</taxon>
        <taxon>Lepidoptera</taxon>
        <taxon>Glossata</taxon>
        <taxon>Ditrysia</taxon>
        <taxon>Tineoidea</taxon>
        <taxon>Psychidae</taxon>
        <taxon>Oiketicinae</taxon>
        <taxon>Eumeta</taxon>
    </lineage>
</organism>
<name>A0A4C1VXY2_EUMVA</name>
<dbReference type="Proteomes" id="UP000299102">
    <property type="component" value="Unassembled WGS sequence"/>
</dbReference>